<evidence type="ECO:0000256" key="1">
    <source>
        <dbReference type="ARBA" id="ARBA00001946"/>
    </source>
</evidence>
<sequence>MSSVNVISEINAVASEINKFILENVSGEPNDLYQSSLHYIRSGGKRLRPFMAVKSSELFGGTLSQSLPAASAVELIHNFTLVHDDIMDNDNLRHNVKTVHREYGIPLAILAGDVLFSKAFNIISYLGNKAGINDSRLIKMIELLSSACIDVCEGQSMDIQMAQQREFSSKDYYIKMIQKKTAALFRVSCELGTLSSPNYTQKDLENMSAFGEKIGISFQLVDDLIGIHGDSTLTGKFVGNDIREGKKTLPILIALEHLDPQGQDLLNNIFGKKDARDFEIKQIVDKIAELNIDKQIREIANFYTQQAFEHLHAYGDLSAKRSLENSARFIVERSL</sequence>
<dbReference type="InterPro" id="IPR033749">
    <property type="entry name" value="Polyprenyl_synt_CS"/>
</dbReference>
<keyword evidence="3 6" id="KW-0808">Transferase</keyword>
<dbReference type="GO" id="GO:0004337">
    <property type="term" value="F:(2E,6E)-farnesyl diphosphate synthase activity"/>
    <property type="evidence" value="ECO:0007669"/>
    <property type="project" value="UniProtKB-EC"/>
</dbReference>
<reference evidence="7 8" key="1">
    <citation type="submission" date="2019-02" db="EMBL/GenBank/DDBJ databases">
        <authorList>
            <person name="Lehtovirta-Morley E L."/>
        </authorList>
    </citation>
    <scope>NUCLEOTIDE SEQUENCE [LARGE SCALE GENOMIC DNA]</scope>
    <source>
        <strain evidence="7">NFRAN1</strain>
    </source>
</reference>
<proteinExistence type="inferred from homology"/>
<protein>
    <submittedName>
        <fullName evidence="7">(2E,6E)-farnesyl diphosphate synthase</fullName>
        <ecNumber evidence="7">2.5.1.10</ecNumber>
    </submittedName>
</protein>
<evidence type="ECO:0000256" key="4">
    <source>
        <dbReference type="ARBA" id="ARBA00022723"/>
    </source>
</evidence>
<keyword evidence="4" id="KW-0479">Metal-binding</keyword>
<dbReference type="AlphaFoldDB" id="A0A484ID11"/>
<dbReference type="InterPro" id="IPR000092">
    <property type="entry name" value="Polyprenyl_synt"/>
</dbReference>
<dbReference type="SUPFAM" id="SSF48576">
    <property type="entry name" value="Terpenoid synthases"/>
    <property type="match status" value="1"/>
</dbReference>
<organism evidence="7 8">
    <name type="scientific">Candidatus Nitrosocosmicus franklandianus</name>
    <dbReference type="NCBI Taxonomy" id="1798806"/>
    <lineage>
        <taxon>Archaea</taxon>
        <taxon>Nitrososphaerota</taxon>
        <taxon>Nitrososphaeria</taxon>
        <taxon>Nitrososphaerales</taxon>
        <taxon>Nitrososphaeraceae</taxon>
        <taxon>Candidatus Nitrosocosmicus</taxon>
    </lineage>
</organism>
<dbReference type="GO" id="GO:0008299">
    <property type="term" value="P:isoprenoid biosynthetic process"/>
    <property type="evidence" value="ECO:0007669"/>
    <property type="project" value="InterPro"/>
</dbReference>
<evidence type="ECO:0000256" key="6">
    <source>
        <dbReference type="RuleBase" id="RU004466"/>
    </source>
</evidence>
<evidence type="ECO:0000256" key="5">
    <source>
        <dbReference type="ARBA" id="ARBA00022842"/>
    </source>
</evidence>
<comment type="cofactor">
    <cofactor evidence="1">
        <name>Mg(2+)</name>
        <dbReference type="ChEBI" id="CHEBI:18420"/>
    </cofactor>
</comment>
<accession>A0A484ID11</accession>
<keyword evidence="5" id="KW-0460">Magnesium</keyword>
<dbReference type="CDD" id="cd00685">
    <property type="entry name" value="Trans_IPPS_HT"/>
    <property type="match status" value="1"/>
</dbReference>
<dbReference type="Gene3D" id="1.10.600.10">
    <property type="entry name" value="Farnesyl Diphosphate Synthase"/>
    <property type="match status" value="1"/>
</dbReference>
<gene>
    <name evidence="7" type="ORF">NFRAN_2923</name>
</gene>
<dbReference type="PANTHER" id="PTHR12001:SF85">
    <property type="entry name" value="SHORT CHAIN ISOPRENYL DIPHOSPHATE SYNTHASE"/>
    <property type="match status" value="1"/>
</dbReference>
<dbReference type="SFLD" id="SFLDS00005">
    <property type="entry name" value="Isoprenoid_Synthase_Type_I"/>
    <property type="match status" value="1"/>
</dbReference>
<dbReference type="Pfam" id="PF00348">
    <property type="entry name" value="polyprenyl_synt"/>
    <property type="match status" value="1"/>
</dbReference>
<name>A0A484ID11_9ARCH</name>
<dbReference type="Proteomes" id="UP000294299">
    <property type="component" value="Chromosome NFRAN"/>
</dbReference>
<dbReference type="PANTHER" id="PTHR12001">
    <property type="entry name" value="GERANYLGERANYL PYROPHOSPHATE SYNTHASE"/>
    <property type="match status" value="1"/>
</dbReference>
<keyword evidence="8" id="KW-1185">Reference proteome</keyword>
<dbReference type="PROSITE" id="PS00444">
    <property type="entry name" value="POLYPRENYL_SYNTHASE_2"/>
    <property type="match status" value="1"/>
</dbReference>
<dbReference type="OrthoDB" id="26738at2157"/>
<dbReference type="GO" id="GO:0046872">
    <property type="term" value="F:metal ion binding"/>
    <property type="evidence" value="ECO:0007669"/>
    <property type="project" value="UniProtKB-KW"/>
</dbReference>
<evidence type="ECO:0000313" key="8">
    <source>
        <dbReference type="Proteomes" id="UP000294299"/>
    </source>
</evidence>
<evidence type="ECO:0000313" key="7">
    <source>
        <dbReference type="EMBL" id="VFJ15246.1"/>
    </source>
</evidence>
<dbReference type="GeneID" id="39422033"/>
<dbReference type="EMBL" id="LR216287">
    <property type="protein sequence ID" value="VFJ15246.1"/>
    <property type="molecule type" value="Genomic_DNA"/>
</dbReference>
<dbReference type="RefSeq" id="WP_134485216.1">
    <property type="nucleotide sequence ID" value="NZ_LR216287.1"/>
</dbReference>
<evidence type="ECO:0000256" key="2">
    <source>
        <dbReference type="ARBA" id="ARBA00006706"/>
    </source>
</evidence>
<comment type="similarity">
    <text evidence="2 6">Belongs to the FPP/GGPP synthase family.</text>
</comment>
<evidence type="ECO:0000256" key="3">
    <source>
        <dbReference type="ARBA" id="ARBA00022679"/>
    </source>
</evidence>
<dbReference type="SFLD" id="SFLDG01017">
    <property type="entry name" value="Polyprenyl_Transferase_Like"/>
    <property type="match status" value="1"/>
</dbReference>
<dbReference type="KEGG" id="nfn:NFRAN_2923"/>
<dbReference type="InterPro" id="IPR008949">
    <property type="entry name" value="Isoprenoid_synthase_dom_sf"/>
</dbReference>
<dbReference type="EC" id="2.5.1.10" evidence="7"/>